<dbReference type="GO" id="GO:0005886">
    <property type="term" value="C:plasma membrane"/>
    <property type="evidence" value="ECO:0007669"/>
    <property type="project" value="TreeGrafter"/>
</dbReference>
<evidence type="ECO:0000313" key="2">
    <source>
        <dbReference type="EMBL" id="CBX27627.1"/>
    </source>
</evidence>
<evidence type="ECO:0000256" key="1">
    <source>
        <dbReference type="SAM" id="Phobius"/>
    </source>
</evidence>
<dbReference type="PANTHER" id="PTHR43359:SF1">
    <property type="entry name" value="FORMATE HYDROGENLYASE SUBUNIT 4-RELATED"/>
    <property type="match status" value="1"/>
</dbReference>
<dbReference type="InterPro" id="IPR052561">
    <property type="entry name" value="ComplexI_Subunit1"/>
</dbReference>
<feature type="transmembrane region" description="Helical" evidence="1">
    <location>
        <begin position="30"/>
        <end position="52"/>
    </location>
</feature>
<keyword evidence="1" id="KW-0812">Transmembrane</keyword>
<feature type="transmembrane region" description="Helical" evidence="1">
    <location>
        <begin position="91"/>
        <end position="110"/>
    </location>
</feature>
<dbReference type="EMBL" id="FR695866">
    <property type="protein sequence ID" value="CBX27627.1"/>
    <property type="molecule type" value="Genomic_DNA"/>
</dbReference>
<keyword evidence="1" id="KW-1133">Transmembrane helix</keyword>
<name>E1YAN3_9BACT</name>
<accession>E1YAN3</accession>
<reference evidence="2" key="1">
    <citation type="journal article" date="2011" name="Environ. Microbiol.">
        <title>Genomic insights into the metabolic potential of the polycyclic aromatic hydrocarbon degrading sulfate-reducing Deltaproteobacterium N47.</title>
        <authorList>
            <person name="Bergmann F."/>
            <person name="Selesi D."/>
            <person name="Weinmaier T."/>
            <person name="Tischler P."/>
            <person name="Rattei T."/>
            <person name="Meckenstock R.U."/>
        </authorList>
    </citation>
    <scope>NUCLEOTIDE SEQUENCE</scope>
</reference>
<feature type="transmembrane region" description="Helical" evidence="1">
    <location>
        <begin position="59"/>
        <end position="79"/>
    </location>
</feature>
<dbReference type="AlphaFoldDB" id="E1YAN3"/>
<proteinExistence type="predicted"/>
<organism evidence="2">
    <name type="scientific">uncultured Desulfobacterium sp</name>
    <dbReference type="NCBI Taxonomy" id="201089"/>
    <lineage>
        <taxon>Bacteria</taxon>
        <taxon>Pseudomonadati</taxon>
        <taxon>Thermodesulfobacteriota</taxon>
        <taxon>Desulfobacteria</taxon>
        <taxon>Desulfobacterales</taxon>
        <taxon>Desulfobacteriaceae</taxon>
        <taxon>Desulfobacterium</taxon>
        <taxon>environmental samples</taxon>
    </lineage>
</organism>
<evidence type="ECO:0008006" key="3">
    <source>
        <dbReference type="Google" id="ProtNLM"/>
    </source>
</evidence>
<keyword evidence="1" id="KW-0472">Membrane</keyword>
<gene>
    <name evidence="2" type="ORF">N47_H24490</name>
</gene>
<sequence>MPVDDPNTHLELTMIHEVMVLDHGGVDLAFIQYGASLKLWLFSALLAGIAIPLRTGLPLMDMIISITGILVIAMLVGIIESCMARLKLLHVPQMLVVALSVTVAALLWIMR</sequence>
<protein>
    <recommendedName>
        <fullName evidence="3">Hydrogenase</fullName>
    </recommendedName>
</protein>
<dbReference type="PANTHER" id="PTHR43359">
    <property type="entry name" value="FORMATE HYDROGENLYASE SUBUNIT 4"/>
    <property type="match status" value="1"/>
</dbReference>